<dbReference type="InterPro" id="IPR006674">
    <property type="entry name" value="HD_domain"/>
</dbReference>
<evidence type="ECO:0000313" key="9">
    <source>
        <dbReference type="Proteomes" id="UP000886725"/>
    </source>
</evidence>
<evidence type="ECO:0000256" key="3">
    <source>
        <dbReference type="ARBA" id="ARBA00022741"/>
    </source>
</evidence>
<dbReference type="InterPro" id="IPR003607">
    <property type="entry name" value="HD/PDEase_dom"/>
</dbReference>
<dbReference type="SUPFAM" id="SSF109604">
    <property type="entry name" value="HD-domain/PDEase-like"/>
    <property type="match status" value="1"/>
</dbReference>
<dbReference type="Proteomes" id="UP000886725">
    <property type="component" value="Unassembled WGS sequence"/>
</dbReference>
<dbReference type="NCBIfam" id="TIGR00277">
    <property type="entry name" value="HDIG"/>
    <property type="match status" value="1"/>
</dbReference>
<evidence type="ECO:0000256" key="4">
    <source>
        <dbReference type="ARBA" id="ARBA00022801"/>
    </source>
</evidence>
<proteinExistence type="predicted"/>
<dbReference type="InterPro" id="IPR005249">
    <property type="entry name" value="YqeK"/>
</dbReference>
<dbReference type="InterPro" id="IPR006675">
    <property type="entry name" value="HDIG_dom"/>
</dbReference>
<dbReference type="GO" id="GO:0000166">
    <property type="term" value="F:nucleotide binding"/>
    <property type="evidence" value="ECO:0007669"/>
    <property type="project" value="UniProtKB-KW"/>
</dbReference>
<dbReference type="PROSITE" id="PS51831">
    <property type="entry name" value="HD"/>
    <property type="match status" value="1"/>
</dbReference>
<gene>
    <name evidence="8" type="primary">yqeK</name>
    <name evidence="8" type="ORF">IAC85_04705</name>
</gene>
<dbReference type="Pfam" id="PF01966">
    <property type="entry name" value="HD"/>
    <property type="match status" value="1"/>
</dbReference>
<keyword evidence="5" id="KW-0408">Iron</keyword>
<comment type="catalytic activity">
    <reaction evidence="6">
        <text>P(1),P(4)-bis(5'-adenosyl) tetraphosphate + H2O = 2 ADP + 2 H(+)</text>
        <dbReference type="Rhea" id="RHEA:24252"/>
        <dbReference type="ChEBI" id="CHEBI:15377"/>
        <dbReference type="ChEBI" id="CHEBI:15378"/>
        <dbReference type="ChEBI" id="CHEBI:58141"/>
        <dbReference type="ChEBI" id="CHEBI:456216"/>
        <dbReference type="EC" id="3.6.1.41"/>
    </reaction>
</comment>
<keyword evidence="4 8" id="KW-0378">Hydrolase</keyword>
<dbReference type="NCBIfam" id="TIGR00488">
    <property type="entry name" value="bis(5'-nucleosyl)-tetraphosphatase (symmetrical) YqeK"/>
    <property type="match status" value="1"/>
</dbReference>
<sequence length="185" mass="21620">MTIEEIEKEVKEKLSPFRYDHSLRVAEEAKKLAVHYHIDEQKAYVAGILHDIAKELPEEECKQWIETYHLSKELLKEENKNIKHADIGAVIAKERYHLDDDICHAIQYHTIGNKDMDLLAKIIYIADKIGRKDIPDDLLPLKTLAYQDIDRALLYCLEKQEKKLQQRGFTMNPATKELLANLKQQ</sequence>
<keyword evidence="2" id="KW-0479">Metal-binding</keyword>
<evidence type="ECO:0000256" key="5">
    <source>
        <dbReference type="ARBA" id="ARBA00023004"/>
    </source>
</evidence>
<evidence type="ECO:0000256" key="2">
    <source>
        <dbReference type="ARBA" id="ARBA00022723"/>
    </source>
</evidence>
<dbReference type="EMBL" id="DVFU01000093">
    <property type="protein sequence ID" value="HIQ65021.1"/>
    <property type="molecule type" value="Genomic_DNA"/>
</dbReference>
<evidence type="ECO:0000256" key="1">
    <source>
        <dbReference type="ARBA" id="ARBA00012506"/>
    </source>
</evidence>
<keyword evidence="3" id="KW-0547">Nucleotide-binding</keyword>
<dbReference type="GO" id="GO:0008803">
    <property type="term" value="F:bis(5'-nucleosyl)-tetraphosphatase (symmetrical) activity"/>
    <property type="evidence" value="ECO:0007669"/>
    <property type="project" value="UniProtKB-EC"/>
</dbReference>
<comment type="caution">
    <text evidence="8">The sequence shown here is derived from an EMBL/GenBank/DDBJ whole genome shotgun (WGS) entry which is preliminary data.</text>
</comment>
<dbReference type="PANTHER" id="PTHR35795">
    <property type="entry name" value="SLR1885 PROTEIN"/>
    <property type="match status" value="1"/>
</dbReference>
<name>A0A9D0YZF1_9FIRM</name>
<dbReference type="EC" id="3.6.1.41" evidence="1"/>
<reference evidence="8" key="1">
    <citation type="submission" date="2020-10" db="EMBL/GenBank/DDBJ databases">
        <authorList>
            <person name="Gilroy R."/>
        </authorList>
    </citation>
    <scope>NUCLEOTIDE SEQUENCE</scope>
    <source>
        <strain evidence="8">CHK165-10780</strain>
    </source>
</reference>
<dbReference type="SMART" id="SM00471">
    <property type="entry name" value="HDc"/>
    <property type="match status" value="1"/>
</dbReference>
<accession>A0A9D0YZF1</accession>
<dbReference type="CDD" id="cd00077">
    <property type="entry name" value="HDc"/>
    <property type="match status" value="1"/>
</dbReference>
<dbReference type="GO" id="GO:0046872">
    <property type="term" value="F:metal ion binding"/>
    <property type="evidence" value="ECO:0007669"/>
    <property type="project" value="UniProtKB-KW"/>
</dbReference>
<evidence type="ECO:0000313" key="8">
    <source>
        <dbReference type="EMBL" id="HIQ65021.1"/>
    </source>
</evidence>
<protein>
    <recommendedName>
        <fullName evidence="1">bis(5'-nucleosyl)-tetraphosphatase (symmetrical)</fullName>
        <ecNumber evidence="1">3.6.1.41</ecNumber>
    </recommendedName>
</protein>
<feature type="domain" description="HD" evidence="7">
    <location>
        <begin position="18"/>
        <end position="132"/>
    </location>
</feature>
<reference evidence="8" key="2">
    <citation type="journal article" date="2021" name="PeerJ">
        <title>Extensive microbial diversity within the chicken gut microbiome revealed by metagenomics and culture.</title>
        <authorList>
            <person name="Gilroy R."/>
            <person name="Ravi A."/>
            <person name="Getino M."/>
            <person name="Pursley I."/>
            <person name="Horton D.L."/>
            <person name="Alikhan N.F."/>
            <person name="Baker D."/>
            <person name="Gharbi K."/>
            <person name="Hall N."/>
            <person name="Watson M."/>
            <person name="Adriaenssens E.M."/>
            <person name="Foster-Nyarko E."/>
            <person name="Jarju S."/>
            <person name="Secka A."/>
            <person name="Antonio M."/>
            <person name="Oren A."/>
            <person name="Chaudhuri R.R."/>
            <person name="La Ragione R."/>
            <person name="Hildebrand F."/>
            <person name="Pallen M.J."/>
        </authorList>
    </citation>
    <scope>NUCLEOTIDE SEQUENCE</scope>
    <source>
        <strain evidence="8">CHK165-10780</strain>
    </source>
</reference>
<dbReference type="InterPro" id="IPR051094">
    <property type="entry name" value="Diverse_Catalytic_Enzymes"/>
</dbReference>
<dbReference type="PANTHER" id="PTHR35795:SF1">
    <property type="entry name" value="BIS(5'-NUCLEOSYL)-TETRAPHOSPHATASE, SYMMETRICAL"/>
    <property type="match status" value="1"/>
</dbReference>
<evidence type="ECO:0000256" key="6">
    <source>
        <dbReference type="ARBA" id="ARBA00049417"/>
    </source>
</evidence>
<dbReference type="AlphaFoldDB" id="A0A9D0YZF1"/>
<evidence type="ECO:0000259" key="7">
    <source>
        <dbReference type="PROSITE" id="PS51831"/>
    </source>
</evidence>
<dbReference type="Gene3D" id="1.10.3210.10">
    <property type="entry name" value="Hypothetical protein af1432"/>
    <property type="match status" value="1"/>
</dbReference>
<organism evidence="8 9">
    <name type="scientific">Candidatus Faecenecus gallistercoris</name>
    <dbReference type="NCBI Taxonomy" id="2840793"/>
    <lineage>
        <taxon>Bacteria</taxon>
        <taxon>Bacillati</taxon>
        <taxon>Bacillota</taxon>
        <taxon>Bacillota incertae sedis</taxon>
        <taxon>Candidatus Faecenecus</taxon>
    </lineage>
</organism>